<keyword evidence="2" id="KW-1185">Reference proteome</keyword>
<organism evidence="1 2">
    <name type="scientific">Portunus trituberculatus</name>
    <name type="common">Swimming crab</name>
    <name type="synonym">Neptunus trituberculatus</name>
    <dbReference type="NCBI Taxonomy" id="210409"/>
    <lineage>
        <taxon>Eukaryota</taxon>
        <taxon>Metazoa</taxon>
        <taxon>Ecdysozoa</taxon>
        <taxon>Arthropoda</taxon>
        <taxon>Crustacea</taxon>
        <taxon>Multicrustacea</taxon>
        <taxon>Malacostraca</taxon>
        <taxon>Eumalacostraca</taxon>
        <taxon>Eucarida</taxon>
        <taxon>Decapoda</taxon>
        <taxon>Pleocyemata</taxon>
        <taxon>Brachyura</taxon>
        <taxon>Eubrachyura</taxon>
        <taxon>Portunoidea</taxon>
        <taxon>Portunidae</taxon>
        <taxon>Portuninae</taxon>
        <taxon>Portunus</taxon>
    </lineage>
</organism>
<gene>
    <name evidence="1" type="ORF">E2C01_061378</name>
</gene>
<dbReference type="EMBL" id="VSRR010025903">
    <property type="protein sequence ID" value="MPC67209.1"/>
    <property type="molecule type" value="Genomic_DNA"/>
</dbReference>
<evidence type="ECO:0000313" key="2">
    <source>
        <dbReference type="Proteomes" id="UP000324222"/>
    </source>
</evidence>
<dbReference type="AlphaFoldDB" id="A0A5B7HBI0"/>
<name>A0A5B7HBI0_PORTR</name>
<reference evidence="1 2" key="1">
    <citation type="submission" date="2019-05" db="EMBL/GenBank/DDBJ databases">
        <title>Another draft genome of Portunus trituberculatus and its Hox gene families provides insights of decapod evolution.</title>
        <authorList>
            <person name="Jeong J.-H."/>
            <person name="Song I."/>
            <person name="Kim S."/>
            <person name="Choi T."/>
            <person name="Kim D."/>
            <person name="Ryu S."/>
            <person name="Kim W."/>
        </authorList>
    </citation>
    <scope>NUCLEOTIDE SEQUENCE [LARGE SCALE GENOMIC DNA]</scope>
    <source>
        <tissue evidence="1">Muscle</tissue>
    </source>
</reference>
<comment type="caution">
    <text evidence="1">The sequence shown here is derived from an EMBL/GenBank/DDBJ whole genome shotgun (WGS) entry which is preliminary data.</text>
</comment>
<proteinExistence type="predicted"/>
<sequence>MAPVLAWVPLPPGARCRPGGHAAALYKYRVLPQKGKDTRASGVGCPSSHCGGRGFLSATLQQSVVIDAVGHHVQCRPSPVARGQILPFAGGALCE</sequence>
<protein>
    <submittedName>
        <fullName evidence="1">Uncharacterized protein</fullName>
    </submittedName>
</protein>
<evidence type="ECO:0000313" key="1">
    <source>
        <dbReference type="EMBL" id="MPC67209.1"/>
    </source>
</evidence>
<dbReference type="Proteomes" id="UP000324222">
    <property type="component" value="Unassembled WGS sequence"/>
</dbReference>
<accession>A0A5B7HBI0</accession>